<accession>A0A6A5ZDB2</accession>
<evidence type="ECO:0000313" key="3">
    <source>
        <dbReference type="Proteomes" id="UP000799770"/>
    </source>
</evidence>
<proteinExistence type="predicted"/>
<name>A0A6A5ZDB2_9PLEO</name>
<organism evidence="2 3">
    <name type="scientific">Lophiotrema nucula</name>
    <dbReference type="NCBI Taxonomy" id="690887"/>
    <lineage>
        <taxon>Eukaryota</taxon>
        <taxon>Fungi</taxon>
        <taxon>Dikarya</taxon>
        <taxon>Ascomycota</taxon>
        <taxon>Pezizomycotina</taxon>
        <taxon>Dothideomycetes</taxon>
        <taxon>Pleosporomycetidae</taxon>
        <taxon>Pleosporales</taxon>
        <taxon>Lophiotremataceae</taxon>
        <taxon>Lophiotrema</taxon>
    </lineage>
</organism>
<evidence type="ECO:0000256" key="1">
    <source>
        <dbReference type="SAM" id="Phobius"/>
    </source>
</evidence>
<gene>
    <name evidence="2" type="ORF">BDV96DRAFT_645685</name>
</gene>
<protein>
    <recommendedName>
        <fullName evidence="4">Mid2 domain-containing protein</fullName>
    </recommendedName>
</protein>
<keyword evidence="1" id="KW-0472">Membrane</keyword>
<dbReference type="Proteomes" id="UP000799770">
    <property type="component" value="Unassembled WGS sequence"/>
</dbReference>
<sequence>MADEPCTLYSAFYFLPYCQDASLTKSSSNDSPLASDGVLVIATTSYSSWDFCIPGPVTCDLSFIANECPQQFSTASYWTSNDIVSRYCCPSLTSEFVNVLETSSGLEHSTFIYPKTVSQSSGLFSITTISTSAVYCVYNVVVKDYEDKSPLGIRSEYFTIRAVEVAPTYMTSTSPGSTTAGFSTHSASTPLHNSLNDSSSLSTGAKAGIGVGVGIGGLIIIISSVYLILALRRKRKRLREAPGISDTGYGKPELRGDALTREQRVAVSDAGYDQLEPHGDSAFVSHAGYNRPGLHDDVPRREHAAMEIVGAPVYEIGGQSQLPEMGAGYDYGGGGRYRE</sequence>
<keyword evidence="1" id="KW-0812">Transmembrane</keyword>
<reference evidence="2" key="1">
    <citation type="journal article" date="2020" name="Stud. Mycol.">
        <title>101 Dothideomycetes genomes: a test case for predicting lifestyles and emergence of pathogens.</title>
        <authorList>
            <person name="Haridas S."/>
            <person name="Albert R."/>
            <person name="Binder M."/>
            <person name="Bloem J."/>
            <person name="Labutti K."/>
            <person name="Salamov A."/>
            <person name="Andreopoulos B."/>
            <person name="Baker S."/>
            <person name="Barry K."/>
            <person name="Bills G."/>
            <person name="Bluhm B."/>
            <person name="Cannon C."/>
            <person name="Castanera R."/>
            <person name="Culley D."/>
            <person name="Daum C."/>
            <person name="Ezra D."/>
            <person name="Gonzalez J."/>
            <person name="Henrissat B."/>
            <person name="Kuo A."/>
            <person name="Liang C."/>
            <person name="Lipzen A."/>
            <person name="Lutzoni F."/>
            <person name="Magnuson J."/>
            <person name="Mondo S."/>
            <person name="Nolan M."/>
            <person name="Ohm R."/>
            <person name="Pangilinan J."/>
            <person name="Park H.-J."/>
            <person name="Ramirez L."/>
            <person name="Alfaro M."/>
            <person name="Sun H."/>
            <person name="Tritt A."/>
            <person name="Yoshinaga Y."/>
            <person name="Zwiers L.-H."/>
            <person name="Turgeon B."/>
            <person name="Goodwin S."/>
            <person name="Spatafora J."/>
            <person name="Crous P."/>
            <person name="Grigoriev I."/>
        </authorList>
    </citation>
    <scope>NUCLEOTIDE SEQUENCE</scope>
    <source>
        <strain evidence="2">CBS 627.86</strain>
    </source>
</reference>
<keyword evidence="1" id="KW-1133">Transmembrane helix</keyword>
<keyword evidence="3" id="KW-1185">Reference proteome</keyword>
<evidence type="ECO:0000313" key="2">
    <source>
        <dbReference type="EMBL" id="KAF2116358.1"/>
    </source>
</evidence>
<dbReference type="AlphaFoldDB" id="A0A6A5ZDB2"/>
<evidence type="ECO:0008006" key="4">
    <source>
        <dbReference type="Google" id="ProtNLM"/>
    </source>
</evidence>
<dbReference type="EMBL" id="ML977321">
    <property type="protein sequence ID" value="KAF2116358.1"/>
    <property type="molecule type" value="Genomic_DNA"/>
</dbReference>
<feature type="transmembrane region" description="Helical" evidence="1">
    <location>
        <begin position="207"/>
        <end position="229"/>
    </location>
</feature>